<evidence type="ECO:0000259" key="2">
    <source>
        <dbReference type="Pfam" id="PF17390"/>
    </source>
</evidence>
<dbReference type="InterPro" id="IPR012341">
    <property type="entry name" value="6hp_glycosidase-like_sf"/>
</dbReference>
<dbReference type="InterPro" id="IPR035396">
    <property type="entry name" value="Bac_rhamnosid6H"/>
</dbReference>
<dbReference type="Gene3D" id="1.50.10.10">
    <property type="match status" value="1"/>
</dbReference>
<feature type="domain" description="Alpha-L-rhamnosidase C-terminal" evidence="2">
    <location>
        <begin position="772"/>
        <end position="839"/>
    </location>
</feature>
<dbReference type="InterPro" id="IPR008928">
    <property type="entry name" value="6-hairpin_glycosidase_sf"/>
</dbReference>
<dbReference type="PANTHER" id="PTHR34987">
    <property type="entry name" value="C, PUTATIVE (AFU_ORTHOLOGUE AFUA_3G02880)-RELATED"/>
    <property type="match status" value="1"/>
</dbReference>
<dbReference type="STRING" id="576137.A0A1L7X9S9"/>
<dbReference type="SUPFAM" id="SSF48208">
    <property type="entry name" value="Six-hairpin glycosidases"/>
    <property type="match status" value="1"/>
</dbReference>
<accession>A0A1L7X9S9</accession>
<dbReference type="GO" id="GO:0003824">
    <property type="term" value="F:catalytic activity"/>
    <property type="evidence" value="ECO:0007669"/>
    <property type="project" value="UniProtKB-ARBA"/>
</dbReference>
<evidence type="ECO:0000259" key="1">
    <source>
        <dbReference type="Pfam" id="PF17389"/>
    </source>
</evidence>
<sequence>MATTLSFTSPATFLDSKNQKRSPQYEVPQYILPVRVHSYTGSVKSAEHLVARPHEPCQYDAHHSCTFEQPRAQHEQSSVILDFGVAVAGIPVIEVSSIEKDPSLSTVLLDISYSEGFPGIERPGGDGPYPFSAGADTLRRNRFRIRGVGFYESKHVQGSQRWMRITLVSPEPCSISISMVGFKPTTMNTPLEELPGLFECSDPGLTSLWQYGARTLQLNSIPARTVPPPWQLSEDMGILIDSQRCNAYGWGGHWTDYAVEVEGMVIEGGFSWNVRVAGGRPGLLFVLNVASGSNPANLELWYGYYNKPQITLVPILLSRQDITGIDIIPGEWYKIKTVCCGSLDLSVYINQKLIGVFNQGGDGSSDSTLDKVPQTPRGSVGFGAGQDQLCRFRNVTVKSIPAQEILYTSGLNNPSVLGDFGIGWNQFPYIFDGAKRDRYAWTADIIIGGPSLYYSTAGTEYIRGNIEASMLRSTAKDGELGLLPAGVPPGREFERPSSDTMFNILCVNYSLYLLTVLHDYWLYTGDDDFLSRYWDRVTGVLAFVETLVNDQGLVVAEGIMAADYDYYNGRQEGISTKRNVLYVAAIKNCVTMAESSAINDLALAKTLTARAERTSTAINQHLFNSDRQHYNITTKRTVGFQQETHAWVLLTDIVPTSHKQLLMEKFKTLYTGTHNHSPTQFTSDAEGIKPTISPITSAFHILAALSTDDVPSAEHILRSVWEPICDTSSPHFTGTTWEFLLPDGTPFEDQFCSYAQLFSVGPTFILSRFMLGIEPTAPGFKSFLVAPRFPVEGVTWAQGRCPTPSGEPIIVRWQFFDNGWKLWCKAPAGLTGRVVVPKVVLKRGKRLMVCGLERGLEQDIEINKDSRQNLDIEVLF</sequence>
<evidence type="ECO:0000313" key="3">
    <source>
        <dbReference type="EMBL" id="CZR61785.1"/>
    </source>
</evidence>
<dbReference type="Proteomes" id="UP000184330">
    <property type="component" value="Unassembled WGS sequence"/>
</dbReference>
<feature type="domain" description="Alpha-L-rhamnosidase six-hairpin glycosidase" evidence="1">
    <location>
        <begin position="429"/>
        <end position="678"/>
    </location>
</feature>
<dbReference type="PANTHER" id="PTHR34987:SF4">
    <property type="entry name" value="ALPHA-L-RHAMNOSIDASE C-TERMINAL DOMAIN-CONTAINING PROTEIN"/>
    <property type="match status" value="1"/>
</dbReference>
<keyword evidence="4" id="KW-1185">Reference proteome</keyword>
<dbReference type="GO" id="GO:0005975">
    <property type="term" value="P:carbohydrate metabolic process"/>
    <property type="evidence" value="ECO:0007669"/>
    <property type="project" value="InterPro"/>
</dbReference>
<organism evidence="3 4">
    <name type="scientific">Phialocephala subalpina</name>
    <dbReference type="NCBI Taxonomy" id="576137"/>
    <lineage>
        <taxon>Eukaryota</taxon>
        <taxon>Fungi</taxon>
        <taxon>Dikarya</taxon>
        <taxon>Ascomycota</taxon>
        <taxon>Pezizomycotina</taxon>
        <taxon>Leotiomycetes</taxon>
        <taxon>Helotiales</taxon>
        <taxon>Mollisiaceae</taxon>
        <taxon>Phialocephala</taxon>
        <taxon>Phialocephala fortinii species complex</taxon>
    </lineage>
</organism>
<dbReference type="Gene3D" id="2.60.120.560">
    <property type="entry name" value="Exo-inulinase, domain 1"/>
    <property type="match status" value="1"/>
</dbReference>
<evidence type="ECO:0008006" key="5">
    <source>
        <dbReference type="Google" id="ProtNLM"/>
    </source>
</evidence>
<evidence type="ECO:0000313" key="4">
    <source>
        <dbReference type="Proteomes" id="UP000184330"/>
    </source>
</evidence>
<reference evidence="3 4" key="1">
    <citation type="submission" date="2016-03" db="EMBL/GenBank/DDBJ databases">
        <authorList>
            <person name="Ploux O."/>
        </authorList>
    </citation>
    <scope>NUCLEOTIDE SEQUENCE [LARGE SCALE GENOMIC DNA]</scope>
    <source>
        <strain evidence="3 4">UAMH 11012</strain>
    </source>
</reference>
<dbReference type="AlphaFoldDB" id="A0A1L7X9S9"/>
<proteinExistence type="predicted"/>
<dbReference type="InterPro" id="IPR035398">
    <property type="entry name" value="Bac_rhamnosid_C"/>
</dbReference>
<dbReference type="Pfam" id="PF17389">
    <property type="entry name" value="Bac_rhamnosid6H"/>
    <property type="match status" value="1"/>
</dbReference>
<dbReference type="OrthoDB" id="10036721at2759"/>
<protein>
    <recommendedName>
        <fullName evidence="5">Alpha-L-rhamnosidase six-hairpin glycosidase domain-containing protein</fullName>
    </recommendedName>
</protein>
<dbReference type="EMBL" id="FJOG01000019">
    <property type="protein sequence ID" value="CZR61785.1"/>
    <property type="molecule type" value="Genomic_DNA"/>
</dbReference>
<dbReference type="Gene3D" id="2.60.420.10">
    <property type="entry name" value="Maltose phosphorylase, domain 3"/>
    <property type="match status" value="1"/>
</dbReference>
<name>A0A1L7X9S9_9HELO</name>
<gene>
    <name evidence="3" type="ORF">PAC_11682</name>
</gene>
<dbReference type="Pfam" id="PF17390">
    <property type="entry name" value="Bac_rhamnosid_C"/>
    <property type="match status" value="1"/>
</dbReference>